<feature type="domain" description="Transposase-associated" evidence="4">
    <location>
        <begin position="12"/>
        <end position="51"/>
    </location>
</feature>
<organism evidence="5 6">
    <name type="scientific">Cuscuta epithymum</name>
    <dbReference type="NCBI Taxonomy" id="186058"/>
    <lineage>
        <taxon>Eukaryota</taxon>
        <taxon>Viridiplantae</taxon>
        <taxon>Streptophyta</taxon>
        <taxon>Embryophyta</taxon>
        <taxon>Tracheophyta</taxon>
        <taxon>Spermatophyta</taxon>
        <taxon>Magnoliopsida</taxon>
        <taxon>eudicotyledons</taxon>
        <taxon>Gunneridae</taxon>
        <taxon>Pentapetalae</taxon>
        <taxon>asterids</taxon>
        <taxon>lamiids</taxon>
        <taxon>Solanales</taxon>
        <taxon>Convolvulaceae</taxon>
        <taxon>Cuscuteae</taxon>
        <taxon>Cuscuta</taxon>
        <taxon>Cuscuta subgen. Cuscuta</taxon>
    </lineage>
</organism>
<evidence type="ECO:0000259" key="4">
    <source>
        <dbReference type="Pfam" id="PF13963"/>
    </source>
</evidence>
<feature type="domain" description="DUF4216" evidence="2">
    <location>
        <begin position="928"/>
        <end position="1000"/>
    </location>
</feature>
<gene>
    <name evidence="5" type="ORF">CEPIT_LOCUS9622</name>
</gene>
<dbReference type="Pfam" id="PF13952">
    <property type="entry name" value="DUF4216"/>
    <property type="match status" value="1"/>
</dbReference>
<feature type="region of interest" description="Disordered" evidence="1">
    <location>
        <begin position="1054"/>
        <end position="1103"/>
    </location>
</feature>
<sequence>MHGIPVNSSFPLACPCRKCKNRKWLTWDIVKQNLFEKGFVEDYYVWAAHGETPNSNGLVYFDQANSSYCNASEVQYDPYKSMLEDAVRNEFPIENQGDFLMNEEPSATSKKMYEMLDMTSQPCFEGCPMTELSAMTKMLNIKTEMNLSEAATDRIAQFVNRFFPTKIPNRPIPNFNKIKRKLSLLGMTSQSIDCCPKGCMIYWKADNELMECKFCGGARYRISKQTKKAIPLAKMEYFPLTPRLQRLYASDTTAEKMRWHKVHHREEGVMRHPSDAKAWIHFDNLHPDFAEDPRNVRLGLCSDGFQPFGQFGQKYSCWPIIVTPYNLPPGTCMKQQFLFLSILVPGPRNPTKGIDVYLQPLIEELKQLWEVGVVTYDAFSRENFNMRAMLLWTISDFPAYAMLSGWSTKGKFACPCCIEFTEAFWLYHSKKHSWFDNHRKFLPSDHPFRFDNENFTKGKSIFYGPPLARDGSYCYDEVSSLMSVTEVGGIEHNKIVGRDIGWKKRSIFWDLPYWKDLLIRHNLDVMHIEKNFFENMFYTILGVPGKSKDHAKGRMDMEQICHRPSMERGGNGKFPKAPFTISSEQMTVLCNWVDSLKFPDGFASRLGRCIEIEKLKVFGMKSHDCHVFMQRLIPIAFREMLPASVWEAITEISLFFRELTRKSITVSDMEKLKADIPIILCKLEKIFPPSFFDPSEHLVVHLPDEALWGGPPQYRWMYRFENFLGSVLKTKIGNKARVEASIREGYLQSEMGTFASYYFPEEVVTKERRVHRLDDGFFINEDASASIFAQKAKAVGARTRRHMNQNESSAVHSYVLLNCVEIQPFREMFINTTGLTTSDEAQLQVNFPLWFYHYVENDTIDHPRWLRALSRFPSPYVTTYQALNINGYKFNTVERSEDRVTCNCGVMVKCTGFDGSRLDYYGLIQEIIQLEYQEYKVLVFKCKWFDPSDRGTQVHPLYNIVDVHMQHVLRTPDCYILASQADQVVYVPYPSAKRKVNRWQSVVQCMPRAFVEKERGEESNEEEEDDEEEPSTFQENEPGISFYIELDFSGAQHIDDLSGLPATSTTPEYMDDALDGAYDNEHANNDNDVVQEDDVECTDDDDV</sequence>
<evidence type="ECO:0000313" key="5">
    <source>
        <dbReference type="EMBL" id="CAH9085897.1"/>
    </source>
</evidence>
<proteinExistence type="predicted"/>
<dbReference type="InterPro" id="IPR025312">
    <property type="entry name" value="DUF4216"/>
</dbReference>
<accession>A0AAV0CZL2</accession>
<dbReference type="Proteomes" id="UP001152523">
    <property type="component" value="Unassembled WGS sequence"/>
</dbReference>
<feature type="compositionally biased region" description="Acidic residues" evidence="1">
    <location>
        <begin position="1019"/>
        <end position="1030"/>
    </location>
</feature>
<evidence type="ECO:0000259" key="2">
    <source>
        <dbReference type="Pfam" id="PF13952"/>
    </source>
</evidence>
<reference evidence="5" key="1">
    <citation type="submission" date="2022-07" db="EMBL/GenBank/DDBJ databases">
        <authorList>
            <person name="Macas J."/>
            <person name="Novak P."/>
            <person name="Neumann P."/>
        </authorList>
    </citation>
    <scope>NUCLEOTIDE SEQUENCE</scope>
</reference>
<dbReference type="PANTHER" id="PTHR48258">
    <property type="entry name" value="DUF4218 DOMAIN-CONTAINING PROTEIN-RELATED"/>
    <property type="match status" value="1"/>
</dbReference>
<dbReference type="InterPro" id="IPR025452">
    <property type="entry name" value="DUF4218"/>
</dbReference>
<name>A0AAV0CZL2_9ASTE</name>
<dbReference type="Pfam" id="PF02992">
    <property type="entry name" value="Transposase_21"/>
    <property type="match status" value="1"/>
</dbReference>
<dbReference type="PANTHER" id="PTHR48258:SF4">
    <property type="entry name" value="DUF4216 DOMAIN-CONTAINING PROTEIN"/>
    <property type="match status" value="1"/>
</dbReference>
<dbReference type="AlphaFoldDB" id="A0AAV0CZL2"/>
<evidence type="ECO:0000259" key="3">
    <source>
        <dbReference type="Pfam" id="PF13960"/>
    </source>
</evidence>
<dbReference type="Pfam" id="PF13960">
    <property type="entry name" value="DUF4218"/>
    <property type="match status" value="1"/>
</dbReference>
<feature type="domain" description="DUF4218" evidence="3">
    <location>
        <begin position="660"/>
        <end position="772"/>
    </location>
</feature>
<protein>
    <submittedName>
        <fullName evidence="5">Uncharacterized protein</fullName>
    </submittedName>
</protein>
<dbReference type="InterPro" id="IPR029480">
    <property type="entry name" value="Transpos_assoc"/>
</dbReference>
<evidence type="ECO:0000313" key="6">
    <source>
        <dbReference type="Proteomes" id="UP001152523"/>
    </source>
</evidence>
<dbReference type="Pfam" id="PF13963">
    <property type="entry name" value="Transpos_assoc"/>
    <property type="match status" value="1"/>
</dbReference>
<comment type="caution">
    <text evidence="5">The sequence shown here is derived from an EMBL/GenBank/DDBJ whole genome shotgun (WGS) entry which is preliminary data.</text>
</comment>
<dbReference type="InterPro" id="IPR004242">
    <property type="entry name" value="Transposase_21"/>
</dbReference>
<evidence type="ECO:0000256" key="1">
    <source>
        <dbReference type="SAM" id="MobiDB-lite"/>
    </source>
</evidence>
<feature type="compositionally biased region" description="Acidic residues" evidence="1">
    <location>
        <begin position="1089"/>
        <end position="1103"/>
    </location>
</feature>
<feature type="region of interest" description="Disordered" evidence="1">
    <location>
        <begin position="1012"/>
        <end position="1037"/>
    </location>
</feature>
<dbReference type="EMBL" id="CAMAPF010000055">
    <property type="protein sequence ID" value="CAH9085897.1"/>
    <property type="molecule type" value="Genomic_DNA"/>
</dbReference>
<keyword evidence="6" id="KW-1185">Reference proteome</keyword>